<comment type="caution">
    <text evidence="1">The sequence shown here is derived from an EMBL/GenBank/DDBJ whole genome shotgun (WGS) entry which is preliminary data.</text>
</comment>
<name>A0ACC0GIB4_9ERIC</name>
<evidence type="ECO:0000313" key="2">
    <source>
        <dbReference type="Proteomes" id="UP001060215"/>
    </source>
</evidence>
<accession>A0ACC0GIB4</accession>
<dbReference type="EMBL" id="CM045765">
    <property type="protein sequence ID" value="KAI8000177.1"/>
    <property type="molecule type" value="Genomic_DNA"/>
</dbReference>
<organism evidence="1 2">
    <name type="scientific">Camellia lanceoleosa</name>
    <dbReference type="NCBI Taxonomy" id="1840588"/>
    <lineage>
        <taxon>Eukaryota</taxon>
        <taxon>Viridiplantae</taxon>
        <taxon>Streptophyta</taxon>
        <taxon>Embryophyta</taxon>
        <taxon>Tracheophyta</taxon>
        <taxon>Spermatophyta</taxon>
        <taxon>Magnoliopsida</taxon>
        <taxon>eudicotyledons</taxon>
        <taxon>Gunneridae</taxon>
        <taxon>Pentapetalae</taxon>
        <taxon>asterids</taxon>
        <taxon>Ericales</taxon>
        <taxon>Theaceae</taxon>
        <taxon>Camellia</taxon>
    </lineage>
</organism>
<dbReference type="Proteomes" id="UP001060215">
    <property type="component" value="Chromosome 8"/>
</dbReference>
<sequence>MGSKVKSRNLSEEDQQNRAFEDRPQLKSIFRDRLNFDIKILLFLAQLNEVDVRLQDMAKELHVAVATCKLRYKENARFVIQYMELKSMSKNGEKMKSLERVGFDLDGLVHDCLSKEVEFGMENDS</sequence>
<evidence type="ECO:0000313" key="1">
    <source>
        <dbReference type="EMBL" id="KAI8000177.1"/>
    </source>
</evidence>
<proteinExistence type="predicted"/>
<reference evidence="1 2" key="1">
    <citation type="journal article" date="2022" name="Plant J.">
        <title>Chromosome-level genome of Camellia lanceoleosa provides a valuable resource for understanding genome evolution and self-incompatibility.</title>
        <authorList>
            <person name="Gong W."/>
            <person name="Xiao S."/>
            <person name="Wang L."/>
            <person name="Liao Z."/>
            <person name="Chang Y."/>
            <person name="Mo W."/>
            <person name="Hu G."/>
            <person name="Li W."/>
            <person name="Zhao G."/>
            <person name="Zhu H."/>
            <person name="Hu X."/>
            <person name="Ji K."/>
            <person name="Xiang X."/>
            <person name="Song Q."/>
            <person name="Yuan D."/>
            <person name="Jin S."/>
            <person name="Zhang L."/>
        </authorList>
    </citation>
    <scope>NUCLEOTIDE SEQUENCE [LARGE SCALE GENOMIC DNA]</scope>
    <source>
        <strain evidence="1">SQ_2022a</strain>
    </source>
</reference>
<keyword evidence="2" id="KW-1185">Reference proteome</keyword>
<protein>
    <submittedName>
        <fullName evidence="1">Uncharacterized protein</fullName>
    </submittedName>
</protein>
<gene>
    <name evidence="1" type="ORF">LOK49_LG09G00885</name>
</gene>